<evidence type="ECO:0000256" key="5">
    <source>
        <dbReference type="ARBA" id="ARBA00023239"/>
    </source>
</evidence>
<dbReference type="PANTHER" id="PTHR43277:SF4">
    <property type="entry name" value="ARGININE DECARBOXYLASE"/>
    <property type="match status" value="1"/>
</dbReference>
<dbReference type="SUPFAM" id="SSF53383">
    <property type="entry name" value="PLP-dependent transferases"/>
    <property type="match status" value="1"/>
</dbReference>
<dbReference type="EMBL" id="CP060096">
    <property type="protein sequence ID" value="QSZ27417.1"/>
    <property type="molecule type" value="Genomic_DNA"/>
</dbReference>
<evidence type="ECO:0000313" key="9">
    <source>
        <dbReference type="Proteomes" id="UP000671913"/>
    </source>
</evidence>
<keyword evidence="3" id="KW-0210">Decarboxylase</keyword>
<dbReference type="Gene3D" id="3.40.640.10">
    <property type="entry name" value="Type I PLP-dependent aspartate aminotransferase-like (Major domain)"/>
    <property type="match status" value="1"/>
</dbReference>
<evidence type="ECO:0000259" key="7">
    <source>
        <dbReference type="Pfam" id="PF03711"/>
    </source>
</evidence>
<evidence type="ECO:0000256" key="3">
    <source>
        <dbReference type="ARBA" id="ARBA00022793"/>
    </source>
</evidence>
<comment type="cofactor">
    <cofactor evidence="1">
        <name>pyridoxal 5'-phosphate</name>
        <dbReference type="ChEBI" id="CHEBI:597326"/>
    </cofactor>
</comment>
<accession>A0A975GAT4</accession>
<dbReference type="Proteomes" id="UP000671913">
    <property type="component" value="Chromosome"/>
</dbReference>
<evidence type="ECO:0000256" key="1">
    <source>
        <dbReference type="ARBA" id="ARBA00001933"/>
    </source>
</evidence>
<keyword evidence="8" id="KW-0808">Transferase</keyword>
<dbReference type="InterPro" id="IPR000310">
    <property type="entry name" value="Orn/Lys/Arg_deCO2ase_major_dom"/>
</dbReference>
<evidence type="ECO:0000256" key="2">
    <source>
        <dbReference type="ARBA" id="ARBA00010671"/>
    </source>
</evidence>
<dbReference type="Gene3D" id="3.90.105.10">
    <property type="entry name" value="Molybdopterin biosynthesis moea protein, domain 2"/>
    <property type="match status" value="1"/>
</dbReference>
<dbReference type="InterPro" id="IPR008286">
    <property type="entry name" value="Prn/Lys/Arg_de-COase_C"/>
</dbReference>
<name>A0A975GAT4_9THEO</name>
<keyword evidence="9" id="KW-1185">Reference proteome</keyword>
<feature type="domain" description="Orn/Lys/Arg decarboxylase C-terminal" evidence="7">
    <location>
        <begin position="393"/>
        <end position="453"/>
    </location>
</feature>
<reference evidence="8" key="1">
    <citation type="submission" date="2020-08" db="EMBL/GenBank/DDBJ databases">
        <title>Genomic insights into the carbon and energy metabolism of the first obligate autotrophic acetogenic bacterium Aceticella autotrophica gen. nov., sp. nov.</title>
        <authorList>
            <person name="Toshchakov S.V."/>
            <person name="Elcheninov A.G."/>
            <person name="Kublanov I.V."/>
            <person name="Frolov E.N."/>
            <person name="Lebedinsky A.V."/>
        </authorList>
    </citation>
    <scope>NUCLEOTIDE SEQUENCE</scope>
    <source>
        <strain evidence="8">3443-3Ac</strain>
    </source>
</reference>
<dbReference type="SUPFAM" id="SSF55904">
    <property type="entry name" value="Ornithine decarboxylase C-terminal domain"/>
    <property type="match status" value="1"/>
</dbReference>
<dbReference type="InterPro" id="IPR052357">
    <property type="entry name" value="Orn_Lys_Arg_decarboxylase-I"/>
</dbReference>
<comment type="similarity">
    <text evidence="2">Belongs to the Orn/Lys/Arg decarboxylase class-I family.</text>
</comment>
<evidence type="ECO:0000259" key="6">
    <source>
        <dbReference type="Pfam" id="PF01276"/>
    </source>
</evidence>
<feature type="domain" description="Orn/Lys/Arg decarboxylases family 1 pyridoxal-P attachment site" evidence="6">
    <location>
        <begin position="4"/>
        <end position="361"/>
    </location>
</feature>
<keyword evidence="5" id="KW-0456">Lyase</keyword>
<proteinExistence type="inferred from homology"/>
<dbReference type="GO" id="GO:0008483">
    <property type="term" value="F:transaminase activity"/>
    <property type="evidence" value="ECO:0007669"/>
    <property type="project" value="UniProtKB-KW"/>
</dbReference>
<evidence type="ECO:0000313" key="8">
    <source>
        <dbReference type="EMBL" id="QSZ27417.1"/>
    </source>
</evidence>
<dbReference type="InterPro" id="IPR015421">
    <property type="entry name" value="PyrdxlP-dep_Trfase_major"/>
</dbReference>
<dbReference type="InterPro" id="IPR015424">
    <property type="entry name" value="PyrdxlP-dep_Trfase"/>
</dbReference>
<dbReference type="Pfam" id="PF01276">
    <property type="entry name" value="OKR_DC_1"/>
    <property type="match status" value="1"/>
</dbReference>
<dbReference type="RefSeq" id="WP_284680112.1">
    <property type="nucleotide sequence ID" value="NZ_CP060096.1"/>
</dbReference>
<gene>
    <name evidence="8" type="ORF">ACETAC_00320</name>
</gene>
<dbReference type="GO" id="GO:0016831">
    <property type="term" value="F:carboxy-lyase activity"/>
    <property type="evidence" value="ECO:0007669"/>
    <property type="project" value="UniProtKB-KW"/>
</dbReference>
<sequence>MIVPLYDALKKYIDDGILPFHMPGHKGGRIISREYLKNIAMIDLTELPGTDNLHNPEGPILEAEKLAAKAFGAKESFFLVNGTTSGIYAAMAATLKKGDKVLIQRNSHKSIYSGLILTGAYPVYLSPMIDFDYEIAMGVLPEDVEKALKKDKDIKVVIITYPNYYGFCPDISRISEIVHRYNRILVVDEAHGAHFAFSDKLPITSLEAGADIAVQSIHKTLPAFTQSSILHVGSDRIDIDRLKFSLRLFQTTSPSYILMSSIDMARAYMEEKGNKRLDSVIDLCNYIRDEINNIEGIKCHGKDIIGRYGIKDLDVTKLAINVSGLRLTGLEAEKILRDKFKIQMEMADLYNILAIITVADGEEEINILLKAIRSLRNYKGETDIIKIDDFCDCPEIVIMPAEVFQFRKNMVSLDNAEGKISGDFIIPYPPGIPIICPGERIKKGMVKYISLLYNKGIRIIGVKDFKIKVCENV</sequence>
<dbReference type="InterPro" id="IPR036633">
    <property type="entry name" value="Prn/Lys/Arg_de-COase_C_sf"/>
</dbReference>
<keyword evidence="4" id="KW-0663">Pyridoxal phosphate</keyword>
<organism evidence="8 9">
    <name type="scientific">Aceticella autotrophica</name>
    <dbReference type="NCBI Taxonomy" id="2755338"/>
    <lineage>
        <taxon>Bacteria</taxon>
        <taxon>Bacillati</taxon>
        <taxon>Bacillota</taxon>
        <taxon>Clostridia</taxon>
        <taxon>Thermoanaerobacterales</taxon>
        <taxon>Thermoanaerobacteraceae</taxon>
        <taxon>Aceticella</taxon>
    </lineage>
</organism>
<dbReference type="AlphaFoldDB" id="A0A975GAT4"/>
<dbReference type="Pfam" id="PF03711">
    <property type="entry name" value="OKR_DC_1_C"/>
    <property type="match status" value="1"/>
</dbReference>
<dbReference type="PANTHER" id="PTHR43277">
    <property type="entry name" value="ARGININE DECARBOXYLASE"/>
    <property type="match status" value="1"/>
</dbReference>
<evidence type="ECO:0000256" key="4">
    <source>
        <dbReference type="ARBA" id="ARBA00022898"/>
    </source>
</evidence>
<dbReference type="KEGG" id="aaut:ACETAC_00320"/>
<dbReference type="CDD" id="cd00615">
    <property type="entry name" value="Orn_deC_like"/>
    <property type="match status" value="1"/>
</dbReference>
<keyword evidence="8" id="KW-0032">Aminotransferase</keyword>
<protein>
    <submittedName>
        <fullName evidence="8">Aminotransferase class I/II-fold pyridoxal phosphate-dependent enzyme</fullName>
    </submittedName>
</protein>